<dbReference type="SUPFAM" id="SSF53041">
    <property type="entry name" value="Resolvase-like"/>
    <property type="match status" value="1"/>
</dbReference>
<keyword evidence="5" id="KW-1185">Reference proteome</keyword>
<dbReference type="InterPro" id="IPR025827">
    <property type="entry name" value="Zn_ribbon_recom_dom"/>
</dbReference>
<dbReference type="PANTHER" id="PTHR30461">
    <property type="entry name" value="DNA-INVERTASE FROM LAMBDOID PROPHAGE"/>
    <property type="match status" value="1"/>
</dbReference>
<name>A0A7W0C0C5_9BACL</name>
<feature type="domain" description="Resolvase/invertase-type recombinase catalytic" evidence="2">
    <location>
        <begin position="8"/>
        <end position="165"/>
    </location>
</feature>
<dbReference type="Pfam" id="PF13408">
    <property type="entry name" value="Zn_ribbon_recom"/>
    <property type="match status" value="1"/>
</dbReference>
<accession>A0A7W0C0C5</accession>
<dbReference type="GO" id="GO:0003677">
    <property type="term" value="F:DNA binding"/>
    <property type="evidence" value="ECO:0007669"/>
    <property type="project" value="InterPro"/>
</dbReference>
<dbReference type="InterPro" id="IPR036162">
    <property type="entry name" value="Resolvase-like_N_sf"/>
</dbReference>
<dbReference type="InterPro" id="IPR011109">
    <property type="entry name" value="DNA_bind_recombinase_dom"/>
</dbReference>
<dbReference type="EMBL" id="JACDUT010000006">
    <property type="protein sequence ID" value="MBA2875456.1"/>
    <property type="molecule type" value="Genomic_DNA"/>
</dbReference>
<reference evidence="4 5" key="1">
    <citation type="submission" date="2020-07" db="EMBL/GenBank/DDBJ databases">
        <title>Genomic Encyclopedia of Type Strains, Phase IV (KMG-IV): sequencing the most valuable type-strain genomes for metagenomic binning, comparative biology and taxonomic classification.</title>
        <authorList>
            <person name="Goeker M."/>
        </authorList>
    </citation>
    <scope>NUCLEOTIDE SEQUENCE [LARGE SCALE GENOMIC DNA]</scope>
    <source>
        <strain evidence="4 5">DSM 15730</strain>
    </source>
</reference>
<dbReference type="Proteomes" id="UP000523087">
    <property type="component" value="Unassembled WGS sequence"/>
</dbReference>
<feature type="coiled-coil region" evidence="1">
    <location>
        <begin position="366"/>
        <end position="459"/>
    </location>
</feature>
<dbReference type="Gene3D" id="3.40.50.1390">
    <property type="entry name" value="Resolvase, N-terminal catalytic domain"/>
    <property type="match status" value="1"/>
</dbReference>
<dbReference type="SMART" id="SM00857">
    <property type="entry name" value="Resolvase"/>
    <property type="match status" value="1"/>
</dbReference>
<dbReference type="Pfam" id="PF00239">
    <property type="entry name" value="Resolvase"/>
    <property type="match status" value="1"/>
</dbReference>
<sequence>MNRPTNLNVFIYLRKSRRDIEEEQKAATQGRSYDTLDRHRKQLFNLAKEEKHTILNVYEEVVSGEYLDQRPKMQEMLRDLQHQPVDAVLVMDLDRLGRGDMADQGTIYRILKYTETLIITPLEVIDPADETQELTFSIKSIIAREELKQINKRLIRGRNQSAREGKFIAAKPPYGYLKDENLKLIPDPKTAWVVQMIFDMFVREGKLRAEIAEHLNRLNIPSPRGKKWTDNGIMKILKREAYAGDIVYRKSVLKKGNERASRTYTDKNALIIAKDAHEPLVSREVFERAQEIMSQRFRPPKNKTKPLANPLAGILKCEVCGHSMERNYSPQRNGDIYHYYRCISTQCRTQKTQKSAKMEYVEEAVITGLRELMKQLKIASKQTKKEPVMIQNFEKILEEKRKELYELEKQKENLHDLLEKEVYDIHTFMSRQQHLGNRIREKQQEIFAIEEQINQEKEKNNKDLNAYVKQVEHVIDAYLSTDDVQKKNHLLKSVLEKVTYRRLPESTDPRDFIIQLYPKI</sequence>
<dbReference type="AlphaFoldDB" id="A0A7W0C0C5"/>
<keyword evidence="1" id="KW-0175">Coiled coil</keyword>
<evidence type="ECO:0000313" key="4">
    <source>
        <dbReference type="EMBL" id="MBA2875456.1"/>
    </source>
</evidence>
<evidence type="ECO:0000313" key="5">
    <source>
        <dbReference type="Proteomes" id="UP000523087"/>
    </source>
</evidence>
<dbReference type="InterPro" id="IPR050639">
    <property type="entry name" value="SSR_resolvase"/>
</dbReference>
<organism evidence="4 5">
    <name type="scientific">Thermaerobacillus caldiproteolyticus</name>
    <dbReference type="NCBI Taxonomy" id="247480"/>
    <lineage>
        <taxon>Bacteria</taxon>
        <taxon>Bacillati</taxon>
        <taxon>Bacillota</taxon>
        <taxon>Bacilli</taxon>
        <taxon>Bacillales</taxon>
        <taxon>Anoxybacillaceae</taxon>
        <taxon>Thermaerobacillus</taxon>
    </lineage>
</organism>
<evidence type="ECO:0000259" key="3">
    <source>
        <dbReference type="PROSITE" id="PS51737"/>
    </source>
</evidence>
<evidence type="ECO:0000256" key="1">
    <source>
        <dbReference type="SAM" id="Coils"/>
    </source>
</evidence>
<feature type="domain" description="Recombinase" evidence="3">
    <location>
        <begin position="173"/>
        <end position="299"/>
    </location>
</feature>
<proteinExistence type="predicted"/>
<dbReference type="PROSITE" id="PS51737">
    <property type="entry name" value="RECOMBINASE_DNA_BIND"/>
    <property type="match status" value="1"/>
</dbReference>
<dbReference type="PROSITE" id="PS51736">
    <property type="entry name" value="RECOMBINASES_3"/>
    <property type="match status" value="1"/>
</dbReference>
<dbReference type="Gene3D" id="3.90.1750.20">
    <property type="entry name" value="Putative Large Serine Recombinase, Chain B, Domain 2"/>
    <property type="match status" value="1"/>
</dbReference>
<dbReference type="GO" id="GO:0000150">
    <property type="term" value="F:DNA strand exchange activity"/>
    <property type="evidence" value="ECO:0007669"/>
    <property type="project" value="InterPro"/>
</dbReference>
<gene>
    <name evidence="4" type="ORF">HNR31_002244</name>
</gene>
<dbReference type="InterPro" id="IPR038109">
    <property type="entry name" value="DNA_bind_recomb_sf"/>
</dbReference>
<dbReference type="Pfam" id="PF07508">
    <property type="entry name" value="Recombinase"/>
    <property type="match status" value="1"/>
</dbReference>
<protein>
    <submittedName>
        <fullName evidence="4">DNA invertase Pin-like site-specific DNA recombinase</fullName>
    </submittedName>
</protein>
<comment type="caution">
    <text evidence="4">The sequence shown here is derived from an EMBL/GenBank/DDBJ whole genome shotgun (WGS) entry which is preliminary data.</text>
</comment>
<evidence type="ECO:0000259" key="2">
    <source>
        <dbReference type="PROSITE" id="PS51736"/>
    </source>
</evidence>
<dbReference type="RefSeq" id="WP_181556261.1">
    <property type="nucleotide sequence ID" value="NZ_JACDUT010000006.1"/>
</dbReference>
<dbReference type="InterPro" id="IPR006119">
    <property type="entry name" value="Resolv_N"/>
</dbReference>
<dbReference type="PANTHER" id="PTHR30461:SF23">
    <property type="entry name" value="DNA RECOMBINASE-RELATED"/>
    <property type="match status" value="1"/>
</dbReference>
<dbReference type="CDD" id="cd00338">
    <property type="entry name" value="Ser_Recombinase"/>
    <property type="match status" value="1"/>
</dbReference>